<dbReference type="SUPFAM" id="SSF55681">
    <property type="entry name" value="Class II aaRS and biotin synthetases"/>
    <property type="match status" value="1"/>
</dbReference>
<keyword evidence="2" id="KW-0436">Ligase</keyword>
<dbReference type="GO" id="GO:0016740">
    <property type="term" value="F:transferase activity"/>
    <property type="evidence" value="ECO:0007669"/>
    <property type="project" value="UniProtKB-ARBA"/>
</dbReference>
<dbReference type="Gene3D" id="3.30.930.10">
    <property type="entry name" value="Bira Bifunctional Protein, Domain 2"/>
    <property type="match status" value="1"/>
</dbReference>
<dbReference type="AlphaFoldDB" id="A0A1T2XHT9"/>
<organism evidence="2 3">
    <name type="scientific">Paenibacillus selenitireducens</name>
    <dbReference type="NCBI Taxonomy" id="1324314"/>
    <lineage>
        <taxon>Bacteria</taxon>
        <taxon>Bacillati</taxon>
        <taxon>Bacillota</taxon>
        <taxon>Bacilli</taxon>
        <taxon>Bacillales</taxon>
        <taxon>Paenibacillaceae</taxon>
        <taxon>Paenibacillus</taxon>
    </lineage>
</organism>
<dbReference type="PANTHER" id="PTHR43679">
    <property type="entry name" value="OCTANOYLTRANSFERASE LIPM-RELATED"/>
    <property type="match status" value="1"/>
</dbReference>
<dbReference type="PROSITE" id="PS51733">
    <property type="entry name" value="BPL_LPL_CATALYTIC"/>
    <property type="match status" value="1"/>
</dbReference>
<protein>
    <submittedName>
        <fullName evidence="2">Ligase</fullName>
    </submittedName>
</protein>
<dbReference type="InterPro" id="IPR004143">
    <property type="entry name" value="BPL_LPL_catalytic"/>
</dbReference>
<proteinExistence type="predicted"/>
<evidence type="ECO:0000313" key="3">
    <source>
        <dbReference type="Proteomes" id="UP000190188"/>
    </source>
</evidence>
<keyword evidence="3" id="KW-1185">Reference proteome</keyword>
<feature type="domain" description="BPL/LPL catalytic" evidence="1">
    <location>
        <begin position="42"/>
        <end position="227"/>
    </location>
</feature>
<dbReference type="RefSeq" id="WP_078498368.1">
    <property type="nucleotide sequence ID" value="NZ_MSZX01000003.1"/>
</dbReference>
<dbReference type="GO" id="GO:0016874">
    <property type="term" value="F:ligase activity"/>
    <property type="evidence" value="ECO:0007669"/>
    <property type="project" value="UniProtKB-KW"/>
</dbReference>
<dbReference type="GO" id="GO:0009249">
    <property type="term" value="P:protein lipoylation"/>
    <property type="evidence" value="ECO:0007669"/>
    <property type="project" value="UniProtKB-ARBA"/>
</dbReference>
<reference evidence="2 3" key="1">
    <citation type="submission" date="2017-01" db="EMBL/GenBank/DDBJ databases">
        <title>Genome analysis of Paenibacillus selenitrireducens ES3-24.</title>
        <authorList>
            <person name="Xu D."/>
            <person name="Yao R."/>
            <person name="Zheng S."/>
        </authorList>
    </citation>
    <scope>NUCLEOTIDE SEQUENCE [LARGE SCALE GENOMIC DNA]</scope>
    <source>
        <strain evidence="2 3">ES3-24</strain>
    </source>
</reference>
<evidence type="ECO:0000313" key="2">
    <source>
        <dbReference type="EMBL" id="OPA79368.1"/>
    </source>
</evidence>
<dbReference type="EMBL" id="MSZX01000003">
    <property type="protein sequence ID" value="OPA79368.1"/>
    <property type="molecule type" value="Genomic_DNA"/>
</dbReference>
<name>A0A1T2XHT9_9BACL</name>
<dbReference type="GO" id="GO:0140096">
    <property type="term" value="F:catalytic activity, acting on a protein"/>
    <property type="evidence" value="ECO:0007669"/>
    <property type="project" value="UniProtKB-ARBA"/>
</dbReference>
<gene>
    <name evidence="2" type="ORF">BVG16_09810</name>
</gene>
<evidence type="ECO:0000259" key="1">
    <source>
        <dbReference type="PROSITE" id="PS51733"/>
    </source>
</evidence>
<comment type="caution">
    <text evidence="2">The sequence shown here is derived from an EMBL/GenBank/DDBJ whole genome shotgun (WGS) entry which is preliminary data.</text>
</comment>
<dbReference type="Pfam" id="PF21948">
    <property type="entry name" value="LplA-B_cat"/>
    <property type="match status" value="1"/>
</dbReference>
<dbReference type="InterPro" id="IPR045864">
    <property type="entry name" value="aa-tRNA-synth_II/BPL/LPL"/>
</dbReference>
<dbReference type="OrthoDB" id="2080934at2"/>
<sequence>MKDHHLTSLRNILLLDRTQDLSETDILYPFALDELLCRQTGKGGPAICHLWRHPHAFVLGLRDSRLPQAKEALHWLASLGRSTAVRNTGGAGVPLDPGVINISLILPKTAGDDRHFHQDFEQMYTLIREALRETGYPVEKGEIQGAFCPGDYDLSIAGRKFCGIAQRRQAKAYIVQAFVIAEGSGRERAKLAREFYERAAIGAAQPDYPIVEEQSTASLEELAHIGPHAAQAFIDAIKRVIREQQSRDEADRILPNGIIPTSEEIHAMAATLRQRYGIS</sequence>
<dbReference type="InterPro" id="IPR050664">
    <property type="entry name" value="Octanoyltrans_LipM/LipL"/>
</dbReference>
<accession>A0A1T2XHT9</accession>
<dbReference type="STRING" id="1324314.BVG16_09810"/>
<dbReference type="Proteomes" id="UP000190188">
    <property type="component" value="Unassembled WGS sequence"/>
</dbReference>
<dbReference type="PANTHER" id="PTHR43679:SF2">
    <property type="entry name" value="OCTANOYL-[GCVH]:PROTEIN N-OCTANOYLTRANSFERASE"/>
    <property type="match status" value="1"/>
</dbReference>